<protein>
    <submittedName>
        <fullName evidence="1">Uncharacterized protein</fullName>
    </submittedName>
</protein>
<dbReference type="EMBL" id="JAEMWU010000003">
    <property type="protein sequence ID" value="MBN8206912.1"/>
    <property type="molecule type" value="Genomic_DNA"/>
</dbReference>
<dbReference type="AlphaFoldDB" id="A0A939DZ73"/>
<name>A0A939DZ73_9MICO</name>
<accession>A0A939DZ73</accession>
<dbReference type="RefSeq" id="WP_206551695.1">
    <property type="nucleotide sequence ID" value="NZ_JAEMWU010000003.1"/>
</dbReference>
<organism evidence="1 2">
    <name type="scientific">Microbacterium esteraromaticum</name>
    <dbReference type="NCBI Taxonomy" id="57043"/>
    <lineage>
        <taxon>Bacteria</taxon>
        <taxon>Bacillati</taxon>
        <taxon>Actinomycetota</taxon>
        <taxon>Actinomycetes</taxon>
        <taxon>Micrococcales</taxon>
        <taxon>Microbacteriaceae</taxon>
        <taxon>Microbacterium</taxon>
    </lineage>
</organism>
<dbReference type="Proteomes" id="UP000664385">
    <property type="component" value="Unassembled WGS sequence"/>
</dbReference>
<gene>
    <name evidence="1" type="ORF">JF543_13215</name>
</gene>
<reference evidence="1" key="1">
    <citation type="submission" date="2020-12" db="EMBL/GenBank/DDBJ databases">
        <title>PHA producing bacteria isolated from mangrove.</title>
        <authorList>
            <person name="Zheng W."/>
            <person name="Yu S."/>
            <person name="Huang Y."/>
        </authorList>
    </citation>
    <scope>NUCLEOTIDE SEQUENCE</scope>
    <source>
        <strain evidence="1">GN8-5</strain>
    </source>
</reference>
<evidence type="ECO:0000313" key="2">
    <source>
        <dbReference type="Proteomes" id="UP000664385"/>
    </source>
</evidence>
<sequence length="73" mass="7662">MLVSATGNWLIEWPFGTTLGGDETSVQNEQFGIVEVGNRIRGGGGYGDNVGCVVAAVEGTVSVDEITETHAHR</sequence>
<comment type="caution">
    <text evidence="1">The sequence shown here is derived from an EMBL/GenBank/DDBJ whole genome shotgun (WGS) entry which is preliminary data.</text>
</comment>
<evidence type="ECO:0000313" key="1">
    <source>
        <dbReference type="EMBL" id="MBN8206912.1"/>
    </source>
</evidence>
<proteinExistence type="predicted"/>